<dbReference type="Pfam" id="PF13386">
    <property type="entry name" value="DsbD_2"/>
    <property type="match status" value="1"/>
</dbReference>
<name>A0A6J4INM3_9ACTN</name>
<evidence type="ECO:0000256" key="1">
    <source>
        <dbReference type="SAM" id="Phobius"/>
    </source>
</evidence>
<keyword evidence="1" id="KW-0472">Membrane</keyword>
<gene>
    <name evidence="3" type="ORF">AVDCRST_MAG10-2469</name>
</gene>
<protein>
    <recommendedName>
        <fullName evidence="2">Urease accessory protein UreH-like transmembrane domain-containing protein</fullName>
    </recommendedName>
</protein>
<evidence type="ECO:0000313" key="3">
    <source>
        <dbReference type="EMBL" id="CAA9256640.1"/>
    </source>
</evidence>
<dbReference type="InterPro" id="IPR039447">
    <property type="entry name" value="UreH-like_TM_dom"/>
</dbReference>
<accession>A0A6J4INM3</accession>
<dbReference type="EMBL" id="CADCTB010000154">
    <property type="protein sequence ID" value="CAA9256640.1"/>
    <property type="molecule type" value="Genomic_DNA"/>
</dbReference>
<dbReference type="AlphaFoldDB" id="A0A6J4INM3"/>
<feature type="transmembrane region" description="Helical" evidence="1">
    <location>
        <begin position="21"/>
        <end position="42"/>
    </location>
</feature>
<feature type="transmembrane region" description="Helical" evidence="1">
    <location>
        <begin position="130"/>
        <end position="152"/>
    </location>
</feature>
<evidence type="ECO:0000259" key="2">
    <source>
        <dbReference type="Pfam" id="PF13386"/>
    </source>
</evidence>
<feature type="transmembrane region" description="Helical" evidence="1">
    <location>
        <begin position="94"/>
        <end position="124"/>
    </location>
</feature>
<organism evidence="3">
    <name type="scientific">uncultured Acidimicrobiales bacterium</name>
    <dbReference type="NCBI Taxonomy" id="310071"/>
    <lineage>
        <taxon>Bacteria</taxon>
        <taxon>Bacillati</taxon>
        <taxon>Actinomycetota</taxon>
        <taxon>Acidimicrobiia</taxon>
        <taxon>Acidimicrobiales</taxon>
        <taxon>environmental samples</taxon>
    </lineage>
</organism>
<keyword evidence="1" id="KW-0812">Transmembrane</keyword>
<sequence>MLASIHPLGERARDRRWSVTVTAYVVGSTMAAALLGGALGGAGGLLPLEPGPTAILVALLAAAALAFDLRLGGLRLPTVHRQVDKDWLGLYRGWVVGAGFGVQLGLGVVTIVNTAAVYLALALALLTGSVVAGAAVGATFGLVRAMVVLAVAGVRRPDQLRLALRRMQTWRPLSERIGIAVQAIVLVAAGAVAIAQ</sequence>
<feature type="domain" description="Urease accessory protein UreH-like transmembrane" evidence="2">
    <location>
        <begin position="12"/>
        <end position="152"/>
    </location>
</feature>
<reference evidence="3" key="1">
    <citation type="submission" date="2020-02" db="EMBL/GenBank/DDBJ databases">
        <authorList>
            <person name="Meier V. D."/>
        </authorList>
    </citation>
    <scope>NUCLEOTIDE SEQUENCE</scope>
    <source>
        <strain evidence="3">AVDCRST_MAG10</strain>
    </source>
</reference>
<proteinExistence type="predicted"/>
<keyword evidence="1" id="KW-1133">Transmembrane helix</keyword>
<feature type="transmembrane region" description="Helical" evidence="1">
    <location>
        <begin position="54"/>
        <end position="73"/>
    </location>
</feature>
<feature type="transmembrane region" description="Helical" evidence="1">
    <location>
        <begin position="173"/>
        <end position="195"/>
    </location>
</feature>